<gene>
    <name evidence="4" type="ORF">P7M15_08370</name>
</gene>
<feature type="DNA-binding region" description="H-T-H motif" evidence="2">
    <location>
        <begin position="29"/>
        <end position="48"/>
    </location>
</feature>
<dbReference type="InterPro" id="IPR001647">
    <property type="entry name" value="HTH_TetR"/>
</dbReference>
<evidence type="ECO:0000259" key="3">
    <source>
        <dbReference type="PROSITE" id="PS50977"/>
    </source>
</evidence>
<keyword evidence="1 2" id="KW-0238">DNA-binding</keyword>
<dbReference type="InterPro" id="IPR050624">
    <property type="entry name" value="HTH-type_Tx_Regulator"/>
</dbReference>
<name>A0AAW6QAB0_9PAST</name>
<dbReference type="PANTHER" id="PTHR43479">
    <property type="entry name" value="ACREF/ENVCD OPERON REPRESSOR-RELATED"/>
    <property type="match status" value="1"/>
</dbReference>
<dbReference type="PROSITE" id="PS50977">
    <property type="entry name" value="HTH_TETR_2"/>
    <property type="match status" value="1"/>
</dbReference>
<dbReference type="GO" id="GO:0003677">
    <property type="term" value="F:DNA binding"/>
    <property type="evidence" value="ECO:0007669"/>
    <property type="project" value="UniProtKB-UniRule"/>
</dbReference>
<evidence type="ECO:0000256" key="1">
    <source>
        <dbReference type="ARBA" id="ARBA00023125"/>
    </source>
</evidence>
<evidence type="ECO:0000313" key="4">
    <source>
        <dbReference type="EMBL" id="MDG2950529.1"/>
    </source>
</evidence>
<dbReference type="InterPro" id="IPR009057">
    <property type="entry name" value="Homeodomain-like_sf"/>
</dbReference>
<evidence type="ECO:0000313" key="5">
    <source>
        <dbReference type="Proteomes" id="UP001214976"/>
    </source>
</evidence>
<dbReference type="PANTHER" id="PTHR43479:SF7">
    <property type="entry name" value="TETR-FAMILY TRANSCRIPTIONAL REGULATOR"/>
    <property type="match status" value="1"/>
</dbReference>
<comment type="caution">
    <text evidence="4">The sequence shown here is derived from an EMBL/GenBank/DDBJ whole genome shotgun (WGS) entry which is preliminary data.</text>
</comment>
<sequence>MDLRIVKTHKAIRSAFIDILQHTEYEKIAVQDIIDTALVNRSTFYKYYSGKSDLAGKMISEFKDEYEKIVEERFECGDLKAFYASAVPLLRQQRQLILALWKIKTKRHHLYDDMHQILKKAYIKNATGVLEGGNLDYQGEMFATLLLATARYNLTHEKPLEIGTSVQEWRQMVAFVG</sequence>
<evidence type="ECO:0000256" key="2">
    <source>
        <dbReference type="PROSITE-ProRule" id="PRU00335"/>
    </source>
</evidence>
<dbReference type="Gene3D" id="1.10.357.10">
    <property type="entry name" value="Tetracycline Repressor, domain 2"/>
    <property type="match status" value="1"/>
</dbReference>
<dbReference type="Proteomes" id="UP001214976">
    <property type="component" value="Unassembled WGS sequence"/>
</dbReference>
<dbReference type="AlphaFoldDB" id="A0AAW6QAB0"/>
<protein>
    <submittedName>
        <fullName evidence="4">TetR family transcriptional regulator</fullName>
    </submittedName>
</protein>
<dbReference type="SUPFAM" id="SSF46689">
    <property type="entry name" value="Homeodomain-like"/>
    <property type="match status" value="1"/>
</dbReference>
<accession>A0AAW6QAB0</accession>
<proteinExistence type="predicted"/>
<dbReference type="RefSeq" id="WP_317477519.1">
    <property type="nucleotide sequence ID" value="NZ_JARQTW010000012.1"/>
</dbReference>
<feature type="domain" description="HTH tetR-type" evidence="3">
    <location>
        <begin position="6"/>
        <end position="66"/>
    </location>
</feature>
<dbReference type="EMBL" id="JARQTW010000012">
    <property type="protein sequence ID" value="MDG2950529.1"/>
    <property type="molecule type" value="Genomic_DNA"/>
</dbReference>
<reference evidence="4" key="1">
    <citation type="submission" date="2023-03" db="EMBL/GenBank/DDBJ databases">
        <title>Classification of Bisgaard taxon 6 and taxon 10 as Exercitatus varius gen. nov., spec. nov.</title>
        <authorList>
            <person name="Christensen H."/>
        </authorList>
    </citation>
    <scope>NUCLEOTIDE SEQUENCE</scope>
    <source>
        <strain evidence="4">86116</strain>
    </source>
</reference>
<organism evidence="4 5">
    <name type="scientific">Exercitatus varius</name>
    <dbReference type="NCBI Taxonomy" id="67857"/>
    <lineage>
        <taxon>Bacteria</taxon>
        <taxon>Pseudomonadati</taxon>
        <taxon>Pseudomonadota</taxon>
        <taxon>Gammaproteobacteria</taxon>
        <taxon>Pasteurellales</taxon>
        <taxon>Pasteurellaceae</taxon>
        <taxon>Exercitatus</taxon>
    </lineage>
</organism>